<name>A0A239HYE7_9SPHN</name>
<gene>
    <name evidence="1" type="ORF">SAMN06295912_12015</name>
</gene>
<protein>
    <recommendedName>
        <fullName evidence="3">ACT domain-containing protein</fullName>
    </recommendedName>
</protein>
<dbReference type="EMBL" id="FZOS01000020">
    <property type="protein sequence ID" value="SNS86506.1"/>
    <property type="molecule type" value="Genomic_DNA"/>
</dbReference>
<organism evidence="1 2">
    <name type="scientific">Edaphosphingomonas laterariae</name>
    <dbReference type="NCBI Taxonomy" id="861865"/>
    <lineage>
        <taxon>Bacteria</taxon>
        <taxon>Pseudomonadati</taxon>
        <taxon>Pseudomonadota</taxon>
        <taxon>Alphaproteobacteria</taxon>
        <taxon>Sphingomonadales</taxon>
        <taxon>Rhizorhabdaceae</taxon>
        <taxon>Edaphosphingomonas</taxon>
    </lineage>
</organism>
<proteinExistence type="predicted"/>
<evidence type="ECO:0000313" key="2">
    <source>
        <dbReference type="Proteomes" id="UP000198281"/>
    </source>
</evidence>
<dbReference type="Proteomes" id="UP000198281">
    <property type="component" value="Unassembled WGS sequence"/>
</dbReference>
<sequence>MSGDRSIVDAANICRFEIATDACPQVLARLLGYFAQQDQLISMLHQRMVGDGLRVTLETAWLDPDRARIIAARIGNLLAVRAVDVRSVAPCDA</sequence>
<reference evidence="2" key="1">
    <citation type="submission" date="2017-06" db="EMBL/GenBank/DDBJ databases">
        <authorList>
            <person name="Varghese N."/>
            <person name="Submissions S."/>
        </authorList>
    </citation>
    <scope>NUCLEOTIDE SEQUENCE [LARGE SCALE GENOMIC DNA]</scope>
    <source>
        <strain evidence="2">LNB2</strain>
    </source>
</reference>
<accession>A0A239HYE7</accession>
<evidence type="ECO:0000313" key="1">
    <source>
        <dbReference type="EMBL" id="SNS86506.1"/>
    </source>
</evidence>
<dbReference type="AlphaFoldDB" id="A0A239HYE7"/>
<keyword evidence="2" id="KW-1185">Reference proteome</keyword>
<dbReference type="RefSeq" id="WP_089220523.1">
    <property type="nucleotide sequence ID" value="NZ_FZOS01000020.1"/>
</dbReference>
<evidence type="ECO:0008006" key="3">
    <source>
        <dbReference type="Google" id="ProtNLM"/>
    </source>
</evidence>